<dbReference type="Gene3D" id="3.30.1330.60">
    <property type="entry name" value="OmpA-like domain"/>
    <property type="match status" value="1"/>
</dbReference>
<proteinExistence type="predicted"/>
<comment type="caution">
    <text evidence="2">The sequence shown here is derived from an EMBL/GenBank/DDBJ whole genome shotgun (WGS) entry which is preliminary data.</text>
</comment>
<name>A0A9X8EEC1_PSEPU</name>
<gene>
    <name evidence="2" type="ORF">EDF85_4489</name>
</gene>
<dbReference type="GO" id="GO:0005886">
    <property type="term" value="C:plasma membrane"/>
    <property type="evidence" value="ECO:0007669"/>
    <property type="project" value="TreeGrafter"/>
</dbReference>
<protein>
    <submittedName>
        <fullName evidence="2">Uncharacterized protein involved in outer membrane biogenesis</fullName>
    </submittedName>
</protein>
<dbReference type="AlphaFoldDB" id="A0A9X8EEC1"/>
<evidence type="ECO:0000313" key="2">
    <source>
        <dbReference type="EMBL" id="ROQ45232.1"/>
    </source>
</evidence>
<sequence length="993" mass="108516">MPYSKHSRSRQTTPHMPKGLKRALGALLAGLALYSLLGFLILPGVALRIANQQLASYATVPAHIQRIELNPFSLELTLWGLQIGETGKEQVGFERLYANLQLDSLWSGALHLAAVELDKPRTELLFAKDGSLNLTQLFKLPPSEPKPETPASEPFPLRIGSIKLSEGYLHFQDLRPSEPIEFLYDSMNLELKNLSTLPDDNADMTLVAAGPEGGRIDWAGTISLVPIASEGTLKVTDGKMKVWWPYVRDALPLVLEDGVLNLDTHYKLNLSKETELLLDNASLSIAPFAIKAPDGRPLARLARLDVSETTVDLAKQLVTVGKIRSEKLETWAALEADGQLDWQKLFASQPAKATPKEKAEPATAGAAPQEASAKAAPGKPWQVLLRDVQLRNYQVHLADRSQKEAVALDVGPLNLDLQNFDSLNKSPFTLKLDSGVGRQGKLQASGEVNLAPVSARLKVSTQDIDLRVAQAYISPFIRLELRSGMLGSDLNVDLKNTAPLAFSVTGKAQVNQLHTLDTIKGRDFVKWQQLNVDGLDYRHGDALSIAKVTLQQPYARFMINEDRTTSVDDLLIPQPANGAAKPQGKRTASNEKPLGIRIGGIDINDGSANFADFSLTPNFATAIQQLNGQIGTIDNRQPHPAKVDIKGKVDRYAPVTIKGALNPFDPMASLDIATSFKRVELTTLTPYSGKFAGYRIRKGRLNLDLHYLITKGQLKAENKVVVEQLQLGEKVDSPDAVNLPIRLAIALLKDTEGKISIELPVSGDLNNPQFSVMPIVWQTLRNLVLRAAQAPFKFIGGLVSGGGSEDLGTVSFAPGSSELSSDAQGSLDKLAAALKERPALRLEIEGTSAQSSDGPLIAAQRLDREYQSTYYKILQRRGDKVPAQASQLQVPDGDKPAMLEGIYRTRLKQQPPAEWEQLDRAQRTAKLQEAVIKSWAESTVLLRQLGQARASSIKDYLVDKGQLQDDRVYFIDATLGQAEADGRVISPLHLDAE</sequence>
<dbReference type="InterPro" id="IPR008023">
    <property type="entry name" value="DUF748"/>
</dbReference>
<dbReference type="InterPro" id="IPR052894">
    <property type="entry name" value="AsmA-related"/>
</dbReference>
<feature type="region of interest" description="Disordered" evidence="1">
    <location>
        <begin position="350"/>
        <end position="375"/>
    </location>
</feature>
<evidence type="ECO:0000256" key="1">
    <source>
        <dbReference type="SAM" id="MobiDB-lite"/>
    </source>
</evidence>
<accession>A0A9X8EEC1</accession>
<dbReference type="PANTHER" id="PTHR30441">
    <property type="entry name" value="DUF748 DOMAIN-CONTAINING PROTEIN"/>
    <property type="match status" value="1"/>
</dbReference>
<organism evidence="2 3">
    <name type="scientific">Pseudomonas putida</name>
    <name type="common">Arthrobacter siderocapsulatus</name>
    <dbReference type="NCBI Taxonomy" id="303"/>
    <lineage>
        <taxon>Bacteria</taxon>
        <taxon>Pseudomonadati</taxon>
        <taxon>Pseudomonadota</taxon>
        <taxon>Gammaproteobacteria</taxon>
        <taxon>Pseudomonadales</taxon>
        <taxon>Pseudomonadaceae</taxon>
        <taxon>Pseudomonas</taxon>
    </lineage>
</organism>
<reference evidence="2 3" key="1">
    <citation type="submission" date="2018-11" db="EMBL/GenBank/DDBJ databases">
        <title>Genomic analyses of the natural microbiome of Caenorhabditis elegans.</title>
        <authorList>
            <person name="Samuel B."/>
        </authorList>
    </citation>
    <scope>NUCLEOTIDE SEQUENCE [LARGE SCALE GENOMIC DNA]</scope>
    <source>
        <strain evidence="2 3">BIGb0473</strain>
    </source>
</reference>
<dbReference type="PANTHER" id="PTHR30441:SF8">
    <property type="entry name" value="DUF748 DOMAIN-CONTAINING PROTEIN"/>
    <property type="match status" value="1"/>
</dbReference>
<dbReference type="GO" id="GO:0090313">
    <property type="term" value="P:regulation of protein targeting to membrane"/>
    <property type="evidence" value="ECO:0007669"/>
    <property type="project" value="TreeGrafter"/>
</dbReference>
<feature type="compositionally biased region" description="Low complexity" evidence="1">
    <location>
        <begin position="361"/>
        <end position="375"/>
    </location>
</feature>
<evidence type="ECO:0000313" key="3">
    <source>
        <dbReference type="Proteomes" id="UP000269115"/>
    </source>
</evidence>
<dbReference type="InterPro" id="IPR036737">
    <property type="entry name" value="OmpA-like_sf"/>
</dbReference>
<dbReference type="Proteomes" id="UP000269115">
    <property type="component" value="Unassembled WGS sequence"/>
</dbReference>
<dbReference type="EMBL" id="RJUR01000017">
    <property type="protein sequence ID" value="ROQ45232.1"/>
    <property type="molecule type" value="Genomic_DNA"/>
</dbReference>
<dbReference type="Pfam" id="PF05359">
    <property type="entry name" value="DUF748"/>
    <property type="match status" value="2"/>
</dbReference>